<organism evidence="2 3">
    <name type="scientific">Granulosicoccus antarcticus IMCC3135</name>
    <dbReference type="NCBI Taxonomy" id="1192854"/>
    <lineage>
        <taxon>Bacteria</taxon>
        <taxon>Pseudomonadati</taxon>
        <taxon>Pseudomonadota</taxon>
        <taxon>Gammaproteobacteria</taxon>
        <taxon>Chromatiales</taxon>
        <taxon>Granulosicoccaceae</taxon>
        <taxon>Granulosicoccus</taxon>
    </lineage>
</organism>
<dbReference type="Gene3D" id="3.10.20.10">
    <property type="match status" value="1"/>
</dbReference>
<protein>
    <recommendedName>
        <fullName evidence="1">Sulfur carrier protein FdhD</fullName>
    </recommendedName>
</protein>
<dbReference type="KEGG" id="gai:IMCC3135_25280"/>
<dbReference type="PANTHER" id="PTHR30592">
    <property type="entry name" value="FORMATE DEHYDROGENASE"/>
    <property type="match status" value="1"/>
</dbReference>
<proteinExistence type="inferred from homology"/>
<dbReference type="OrthoDB" id="3197277at2"/>
<comment type="similarity">
    <text evidence="1">Belongs to the FdhD family.</text>
</comment>
<dbReference type="Pfam" id="PF02634">
    <property type="entry name" value="FdhD-NarQ"/>
    <property type="match status" value="1"/>
</dbReference>
<dbReference type="InterPro" id="IPR016193">
    <property type="entry name" value="Cytidine_deaminase-like"/>
</dbReference>
<dbReference type="EMBL" id="CP018632">
    <property type="protein sequence ID" value="ASJ75119.1"/>
    <property type="molecule type" value="Genomic_DNA"/>
</dbReference>
<evidence type="ECO:0000256" key="1">
    <source>
        <dbReference type="HAMAP-Rule" id="MF_00187"/>
    </source>
</evidence>
<dbReference type="GO" id="GO:0006777">
    <property type="term" value="P:Mo-molybdopterin cofactor biosynthetic process"/>
    <property type="evidence" value="ECO:0007669"/>
    <property type="project" value="UniProtKB-UniRule"/>
</dbReference>
<name>A0A2Z2NUW4_9GAMM</name>
<dbReference type="PANTHER" id="PTHR30592:SF4">
    <property type="entry name" value="SULFUR CARRIER PROTEIN FDHD"/>
    <property type="match status" value="1"/>
</dbReference>
<keyword evidence="3" id="KW-1185">Reference proteome</keyword>
<reference evidence="2 3" key="1">
    <citation type="submission" date="2016-12" db="EMBL/GenBank/DDBJ databases">
        <authorList>
            <person name="Song W.-J."/>
            <person name="Kurnit D.M."/>
        </authorList>
    </citation>
    <scope>NUCLEOTIDE SEQUENCE [LARGE SCALE GENOMIC DNA]</scope>
    <source>
        <strain evidence="2 3">IMCC3135</strain>
    </source>
</reference>
<keyword evidence="1" id="KW-0501">Molybdenum cofactor biosynthesis</keyword>
<comment type="function">
    <text evidence="1">Required for formate dehydrogenase (FDH) activity. Acts as a sulfur carrier protein that transfers sulfur from IscS to the molybdenum cofactor prior to its insertion into FDH.</text>
</comment>
<gene>
    <name evidence="1 2" type="primary">fdhD</name>
    <name evidence="2" type="ORF">IMCC3135_25280</name>
</gene>
<dbReference type="Proteomes" id="UP000250079">
    <property type="component" value="Chromosome"/>
</dbReference>
<keyword evidence="2" id="KW-0808">Transferase</keyword>
<dbReference type="Gene3D" id="3.40.140.10">
    <property type="entry name" value="Cytidine Deaminase, domain 2"/>
    <property type="match status" value="1"/>
</dbReference>
<dbReference type="AlphaFoldDB" id="A0A2Z2NUW4"/>
<dbReference type="GO" id="GO:0005737">
    <property type="term" value="C:cytoplasm"/>
    <property type="evidence" value="ECO:0007669"/>
    <property type="project" value="UniProtKB-SubCell"/>
</dbReference>
<keyword evidence="1" id="KW-0963">Cytoplasm</keyword>
<dbReference type="GO" id="GO:0097163">
    <property type="term" value="F:sulfur carrier activity"/>
    <property type="evidence" value="ECO:0007669"/>
    <property type="project" value="UniProtKB-UniRule"/>
</dbReference>
<comment type="caution">
    <text evidence="1">Lacks conserved residue(s) required for the propagation of feature annotation.</text>
</comment>
<accession>A0A2Z2NUW4</accession>
<dbReference type="PIRSF" id="PIRSF015626">
    <property type="entry name" value="FdhD"/>
    <property type="match status" value="1"/>
</dbReference>
<dbReference type="RefSeq" id="WP_088920070.1">
    <property type="nucleotide sequence ID" value="NZ_CP018632.1"/>
</dbReference>
<dbReference type="SUPFAM" id="SSF53927">
    <property type="entry name" value="Cytidine deaminase-like"/>
    <property type="match status" value="1"/>
</dbReference>
<dbReference type="GO" id="GO:0016783">
    <property type="term" value="F:sulfurtransferase activity"/>
    <property type="evidence" value="ECO:0007669"/>
    <property type="project" value="InterPro"/>
</dbReference>
<dbReference type="HAMAP" id="MF_00187">
    <property type="entry name" value="FdhD"/>
    <property type="match status" value="1"/>
</dbReference>
<evidence type="ECO:0000313" key="3">
    <source>
        <dbReference type="Proteomes" id="UP000250079"/>
    </source>
</evidence>
<sequence>MHAPSQQLPSLSNESLMPAHGVIAINEFGESVEAFIPGELPLTIQVDGMEVVTLMTLGTQPEALTLGYIRNQKLIEDVSLIKSVIVDWDRELVEVTTHAGTGIADWQEKMKRRIVTSGCGQGTIFSCTVDKLYEVKLKTPALKQSEIYTLIKNVSQLNDVYRVSGAVHGCGLCTATNSIMHIEDVGRHNAADAIAGRMWLENLDGADKIFYTTGRLTSEIVMKTAFMGIPTLLSRSGVTNMGLELAQEIGMTIIARAKGRHFMIYNGQEHMEFDAIPAERRVAPPTKGMRDLD</sequence>
<feature type="active site" description="Cysteine persulfide intermediate" evidence="1">
    <location>
        <position position="119"/>
    </location>
</feature>
<dbReference type="InterPro" id="IPR003786">
    <property type="entry name" value="FdhD"/>
</dbReference>
<comment type="subcellular location">
    <subcellularLocation>
        <location evidence="1">Cytoplasm</location>
    </subcellularLocation>
</comment>
<evidence type="ECO:0000313" key="2">
    <source>
        <dbReference type="EMBL" id="ASJ75119.1"/>
    </source>
</evidence>